<comment type="caution">
    <text evidence="2">The sequence shown here is derived from an EMBL/GenBank/DDBJ whole genome shotgun (WGS) entry which is preliminary data.</text>
</comment>
<dbReference type="OrthoDB" id="8522929at2"/>
<feature type="transmembrane region" description="Helical" evidence="1">
    <location>
        <begin position="347"/>
        <end position="368"/>
    </location>
</feature>
<keyword evidence="1" id="KW-0472">Membrane</keyword>
<reference evidence="3" key="1">
    <citation type="submission" date="2017-11" db="EMBL/GenBank/DDBJ databases">
        <authorList>
            <person name="Watanabe M."/>
            <person name="Kojima H."/>
        </authorList>
    </citation>
    <scope>NUCLEOTIDE SEQUENCE [LARGE SCALE GENOMIC DNA]</scope>
    <source>
        <strain evidence="3">Tokyo 01</strain>
    </source>
</reference>
<name>A0A401FY93_9BACT</name>
<dbReference type="RefSeq" id="WP_124329141.1">
    <property type="nucleotide sequence ID" value="NZ_BEXT01000001.1"/>
</dbReference>
<dbReference type="EMBL" id="BEXT01000001">
    <property type="protein sequence ID" value="GBC61914.1"/>
    <property type="molecule type" value="Genomic_DNA"/>
</dbReference>
<evidence type="ECO:0000313" key="3">
    <source>
        <dbReference type="Proteomes" id="UP000288096"/>
    </source>
</evidence>
<evidence type="ECO:0000256" key="1">
    <source>
        <dbReference type="SAM" id="Phobius"/>
    </source>
</evidence>
<evidence type="ECO:0000313" key="2">
    <source>
        <dbReference type="EMBL" id="GBC61914.1"/>
    </source>
</evidence>
<dbReference type="GO" id="GO:0098797">
    <property type="term" value="C:plasma membrane protein complex"/>
    <property type="evidence" value="ECO:0007669"/>
    <property type="project" value="TreeGrafter"/>
</dbReference>
<gene>
    <name evidence="2" type="ORF">DENIS_2876</name>
</gene>
<protein>
    <submittedName>
        <fullName evidence="2">ABC transporter permease</fullName>
    </submittedName>
</protein>
<dbReference type="PANTHER" id="PTHR30489">
    <property type="entry name" value="LIPOPROTEIN-RELEASING SYSTEM TRANSMEMBRANE PROTEIN LOLE"/>
    <property type="match status" value="1"/>
</dbReference>
<dbReference type="InterPro" id="IPR051447">
    <property type="entry name" value="Lipoprotein-release_system"/>
</dbReference>
<dbReference type="PANTHER" id="PTHR30489:SF0">
    <property type="entry name" value="LIPOPROTEIN-RELEASING SYSTEM TRANSMEMBRANE PROTEIN LOLE"/>
    <property type="match status" value="1"/>
</dbReference>
<keyword evidence="3" id="KW-1185">Reference proteome</keyword>
<keyword evidence="1" id="KW-0812">Transmembrane</keyword>
<feature type="transmembrane region" description="Helical" evidence="1">
    <location>
        <begin position="238"/>
        <end position="257"/>
    </location>
</feature>
<keyword evidence="1" id="KW-1133">Transmembrane helix</keyword>
<organism evidence="2 3">
    <name type="scientific">Desulfonema ishimotonii</name>
    <dbReference type="NCBI Taxonomy" id="45657"/>
    <lineage>
        <taxon>Bacteria</taxon>
        <taxon>Pseudomonadati</taxon>
        <taxon>Thermodesulfobacteriota</taxon>
        <taxon>Desulfobacteria</taxon>
        <taxon>Desulfobacterales</taxon>
        <taxon>Desulfococcaceae</taxon>
        <taxon>Desulfonema</taxon>
    </lineage>
</organism>
<reference evidence="3" key="2">
    <citation type="submission" date="2019-01" db="EMBL/GenBank/DDBJ databases">
        <title>Genome sequence of Desulfonema ishimotonii strain Tokyo 01.</title>
        <authorList>
            <person name="Fukui M."/>
        </authorList>
    </citation>
    <scope>NUCLEOTIDE SEQUENCE [LARGE SCALE GENOMIC DNA]</scope>
    <source>
        <strain evidence="3">Tokyo 01</strain>
    </source>
</reference>
<feature type="transmembrane region" description="Helical" evidence="1">
    <location>
        <begin position="29"/>
        <end position="49"/>
    </location>
</feature>
<proteinExistence type="predicted"/>
<dbReference type="Proteomes" id="UP000288096">
    <property type="component" value="Unassembled WGS sequence"/>
</dbReference>
<dbReference type="GO" id="GO:0044874">
    <property type="term" value="P:lipoprotein localization to outer membrane"/>
    <property type="evidence" value="ECO:0007669"/>
    <property type="project" value="TreeGrafter"/>
</dbReference>
<accession>A0A401FY93</accession>
<feature type="transmembrane region" description="Helical" evidence="1">
    <location>
        <begin position="294"/>
        <end position="319"/>
    </location>
</feature>
<dbReference type="AlphaFoldDB" id="A0A401FY93"/>
<sequence>MKWIERQRCFLDFTLSCLWRRKWKNLSLLLVYTLVIFLAASVIFFAGAIRKEAQAVLAESPEIIIQRTVAGRHALMPTAYARVLEKIRGVRTVRARLWGYYYHPATGANYTLMVPEDFPHKADEVVVGEGVLRTWGTISENRLCLSAHNREAFLVTIAGTLDRDTALVSSDLILMAAPTFRRITGVPRGFATDLTVRVRNPAEYDTVTRKIIHALPDTRPIRRDEILRTYAAVFDWRSGYLIAMLSGTGLAFLIFAWDKATGLSAEERGEIGLLRGVGWDISDILMMKFQEGTAISLTAFVLGVSAAHIHVFFASAPLFEHALKGWAVLYPDFRLTPVADAGQMGTLFLLTVVPYTLMTLIPAWAVAITDPDTVMRQG</sequence>